<dbReference type="RefSeq" id="WP_075610159.1">
    <property type="nucleotide sequence ID" value="NZ_CP052766.1"/>
</dbReference>
<reference evidence="5" key="1">
    <citation type="submission" date="2014-12" db="EMBL/GenBank/DDBJ databases">
        <title>Complete genome sequence of a multi-drug resistant Klebsiella pneumoniae.</title>
        <authorList>
            <person name="Hua X."/>
            <person name="Chen Q."/>
            <person name="Li X."/>
            <person name="Feng Y."/>
            <person name="Ruan Z."/>
            <person name="Yu Y."/>
        </authorList>
    </citation>
    <scope>NUCLEOTIDE SEQUENCE [LARGE SCALE GENOMIC DNA]</scope>
    <source>
        <strain evidence="5">5.12</strain>
    </source>
</reference>
<name>A0A6M4MFV8_9ALTE</name>
<dbReference type="GO" id="GO:0005576">
    <property type="term" value="C:extracellular region"/>
    <property type="evidence" value="ECO:0007669"/>
    <property type="project" value="UniProtKB-SubCell"/>
</dbReference>
<reference evidence="4 5" key="2">
    <citation type="submission" date="2020-04" db="EMBL/GenBank/DDBJ databases">
        <title>Complete genome sequence of Alteromonas pelagimontana 5.12T.</title>
        <authorList>
            <person name="Sinha R.K."/>
            <person name="Krishnan K.P."/>
            <person name="Kurian J.P."/>
        </authorList>
    </citation>
    <scope>NUCLEOTIDE SEQUENCE [LARGE SCALE GENOMIC DNA]</scope>
    <source>
        <strain evidence="4 5">5.12</strain>
    </source>
</reference>
<dbReference type="SUPFAM" id="SSF88713">
    <property type="entry name" value="Glycoside hydrolase/deacetylase"/>
    <property type="match status" value="1"/>
</dbReference>
<dbReference type="AlphaFoldDB" id="A0A6M4MFV8"/>
<dbReference type="EMBL" id="CP052766">
    <property type="protein sequence ID" value="QJR81963.1"/>
    <property type="molecule type" value="Genomic_DNA"/>
</dbReference>
<dbReference type="PANTHER" id="PTHR34216:SF3">
    <property type="entry name" value="POLY-BETA-1,6-N-ACETYL-D-GLUCOSAMINE N-DEACETYLASE"/>
    <property type="match status" value="1"/>
</dbReference>
<dbReference type="Pfam" id="PF01522">
    <property type="entry name" value="Polysacc_deac_1"/>
    <property type="match status" value="2"/>
</dbReference>
<evidence type="ECO:0000313" key="5">
    <source>
        <dbReference type="Proteomes" id="UP000219285"/>
    </source>
</evidence>
<gene>
    <name evidence="4" type="ORF">CA267_014990</name>
</gene>
<dbReference type="OrthoDB" id="9814639at2"/>
<dbReference type="GO" id="GO:0005975">
    <property type="term" value="P:carbohydrate metabolic process"/>
    <property type="evidence" value="ECO:0007669"/>
    <property type="project" value="InterPro"/>
</dbReference>
<dbReference type="Gene3D" id="3.20.20.370">
    <property type="entry name" value="Glycoside hydrolase/deacetylase"/>
    <property type="match status" value="1"/>
</dbReference>
<dbReference type="InterPro" id="IPR002509">
    <property type="entry name" value="NODB_dom"/>
</dbReference>
<accession>A0A6M4MFV8</accession>
<dbReference type="Proteomes" id="UP000219285">
    <property type="component" value="Chromosome"/>
</dbReference>
<evidence type="ECO:0000256" key="2">
    <source>
        <dbReference type="ARBA" id="ARBA00022729"/>
    </source>
</evidence>
<comment type="subcellular location">
    <subcellularLocation>
        <location evidence="1">Secreted</location>
    </subcellularLocation>
</comment>
<feature type="domain" description="NodB homology" evidence="3">
    <location>
        <begin position="34"/>
        <end position="284"/>
    </location>
</feature>
<dbReference type="PANTHER" id="PTHR34216">
    <property type="match status" value="1"/>
</dbReference>
<organism evidence="4 5">
    <name type="scientific">Alteromonas pelagimontana</name>
    <dbReference type="NCBI Taxonomy" id="1858656"/>
    <lineage>
        <taxon>Bacteria</taxon>
        <taxon>Pseudomonadati</taxon>
        <taxon>Pseudomonadota</taxon>
        <taxon>Gammaproteobacteria</taxon>
        <taxon>Alteromonadales</taxon>
        <taxon>Alteromonadaceae</taxon>
        <taxon>Alteromonas/Salinimonas group</taxon>
        <taxon>Alteromonas</taxon>
    </lineage>
</organism>
<dbReference type="GO" id="GO:0016810">
    <property type="term" value="F:hydrolase activity, acting on carbon-nitrogen (but not peptide) bonds"/>
    <property type="evidence" value="ECO:0007669"/>
    <property type="project" value="InterPro"/>
</dbReference>
<proteinExistence type="predicted"/>
<evidence type="ECO:0000259" key="3">
    <source>
        <dbReference type="PROSITE" id="PS51677"/>
    </source>
</evidence>
<dbReference type="KEGG" id="apel:CA267_014990"/>
<dbReference type="PROSITE" id="PS51677">
    <property type="entry name" value="NODB"/>
    <property type="match status" value="1"/>
</dbReference>
<evidence type="ECO:0000313" key="4">
    <source>
        <dbReference type="EMBL" id="QJR81963.1"/>
    </source>
</evidence>
<protein>
    <submittedName>
        <fullName evidence="4">Polysaccharide deacetylase family protein</fullName>
    </submittedName>
</protein>
<keyword evidence="2" id="KW-0732">Signal</keyword>
<dbReference type="CDD" id="cd10918">
    <property type="entry name" value="CE4_NodB_like_5s_6s"/>
    <property type="match status" value="1"/>
</dbReference>
<evidence type="ECO:0000256" key="1">
    <source>
        <dbReference type="ARBA" id="ARBA00004613"/>
    </source>
</evidence>
<keyword evidence="5" id="KW-1185">Reference proteome</keyword>
<dbReference type="InterPro" id="IPR051398">
    <property type="entry name" value="Polysacch_Deacetylase"/>
</dbReference>
<sequence length="284" mass="32262">MLTRFMKLLKKHHCEFISIDELLSPSTFLNPSKNYVCFTVDDGYEDQTQQLIPVLLAHNAKPTLFVITDLVEGKDLPWDAQIATAVQASLCTELEVGTLGVPGEKWLSLKDKRQARRHLSFHAKRLERNARLQFVEDIKFRLCAKTPIDTSHYTPTNWQRLRELEAEGLKVGSHTCSHSPLSTLSKDDIRAELIASREILEKNLQAPSAVFCYPVGMSEDVDDRAREIVKELGYKGALTSEPGYFVRRSMRENLFDVPRLSLPASLNTAVRYVSWLEKMRAVSA</sequence>
<dbReference type="InterPro" id="IPR011330">
    <property type="entry name" value="Glyco_hydro/deAcase_b/a-brl"/>
</dbReference>